<protein>
    <submittedName>
        <fullName evidence="10">Transmembrane protease serine 9</fullName>
    </submittedName>
</protein>
<dbReference type="KEGG" id="xla:108703887"/>
<proteinExistence type="predicted"/>
<dbReference type="Proteomes" id="UP000186698">
    <property type="component" value="Chromosome 9_10L"/>
</dbReference>
<evidence type="ECO:0000313" key="9">
    <source>
        <dbReference type="Proteomes" id="UP000186698"/>
    </source>
</evidence>
<dbReference type="InterPro" id="IPR001314">
    <property type="entry name" value="Peptidase_S1A"/>
</dbReference>
<dbReference type="PANTHER" id="PTHR24253:SF159">
    <property type="entry name" value="SERINE PROTEASE 42"/>
    <property type="match status" value="1"/>
</dbReference>
<feature type="signal peptide" evidence="7">
    <location>
        <begin position="1"/>
        <end position="23"/>
    </location>
</feature>
<dbReference type="OrthoDB" id="93664at2759"/>
<dbReference type="SUPFAM" id="SSF50494">
    <property type="entry name" value="Trypsin-like serine proteases"/>
    <property type="match status" value="2"/>
</dbReference>
<evidence type="ECO:0000256" key="3">
    <source>
        <dbReference type="ARBA" id="ARBA00022801"/>
    </source>
</evidence>
<dbReference type="AlphaFoldDB" id="A0A8J1LRS9"/>
<feature type="domain" description="Peptidase S1" evidence="8">
    <location>
        <begin position="392"/>
        <end position="634"/>
    </location>
</feature>
<keyword evidence="3 6" id="KW-0378">Hydrolase</keyword>
<dbReference type="CDD" id="cd00190">
    <property type="entry name" value="Tryp_SPc"/>
    <property type="match status" value="2"/>
</dbReference>
<dbReference type="InterPro" id="IPR018114">
    <property type="entry name" value="TRYPSIN_HIS"/>
</dbReference>
<keyword evidence="10" id="KW-0812">Transmembrane</keyword>
<dbReference type="InterPro" id="IPR009003">
    <property type="entry name" value="Peptidase_S1_PA"/>
</dbReference>
<keyword evidence="5" id="KW-0325">Glycoprotein</keyword>
<evidence type="ECO:0000256" key="6">
    <source>
        <dbReference type="RuleBase" id="RU363034"/>
    </source>
</evidence>
<keyword evidence="10" id="KW-0472">Membrane</keyword>
<dbReference type="GO" id="GO:0004252">
    <property type="term" value="F:serine-type endopeptidase activity"/>
    <property type="evidence" value="ECO:0007669"/>
    <property type="project" value="InterPro"/>
</dbReference>
<dbReference type="InterPro" id="IPR043504">
    <property type="entry name" value="Peptidase_S1_PA_chymotrypsin"/>
</dbReference>
<evidence type="ECO:0000256" key="7">
    <source>
        <dbReference type="SAM" id="SignalP"/>
    </source>
</evidence>
<keyword evidence="4" id="KW-1015">Disulfide bond</keyword>
<dbReference type="PANTHER" id="PTHR24253">
    <property type="entry name" value="TRANSMEMBRANE PROTEASE SERINE"/>
    <property type="match status" value="1"/>
</dbReference>
<dbReference type="GO" id="GO:0006508">
    <property type="term" value="P:proteolysis"/>
    <property type="evidence" value="ECO:0007669"/>
    <property type="project" value="UniProtKB-KW"/>
</dbReference>
<dbReference type="Gene3D" id="2.40.10.10">
    <property type="entry name" value="Trypsin-like serine proteases"/>
    <property type="match status" value="4"/>
</dbReference>
<evidence type="ECO:0000259" key="8">
    <source>
        <dbReference type="PROSITE" id="PS50240"/>
    </source>
</evidence>
<organism evidence="9 10">
    <name type="scientific">Xenopus laevis</name>
    <name type="common">African clawed frog</name>
    <dbReference type="NCBI Taxonomy" id="8355"/>
    <lineage>
        <taxon>Eukaryota</taxon>
        <taxon>Metazoa</taxon>
        <taxon>Chordata</taxon>
        <taxon>Craniata</taxon>
        <taxon>Vertebrata</taxon>
        <taxon>Euteleostomi</taxon>
        <taxon>Amphibia</taxon>
        <taxon>Batrachia</taxon>
        <taxon>Anura</taxon>
        <taxon>Pipoidea</taxon>
        <taxon>Pipidae</taxon>
        <taxon>Xenopodinae</taxon>
        <taxon>Xenopus</taxon>
        <taxon>Xenopus</taxon>
    </lineage>
</organism>
<dbReference type="RefSeq" id="XP_041432268.1">
    <property type="nucleotide sequence ID" value="XM_041576334.1"/>
</dbReference>
<evidence type="ECO:0000313" key="10">
    <source>
        <dbReference type="RefSeq" id="XP_041432268.1"/>
    </source>
</evidence>
<reference evidence="10" key="1">
    <citation type="submission" date="2025-08" db="UniProtKB">
        <authorList>
            <consortium name="RefSeq"/>
        </authorList>
    </citation>
    <scope>IDENTIFICATION</scope>
    <source>
        <strain evidence="10">J_2021</strain>
        <tissue evidence="10">Erythrocytes</tissue>
    </source>
</reference>
<accession>A0A8J1LRS9</accession>
<keyword evidence="9" id="KW-1185">Reference proteome</keyword>
<dbReference type="SMART" id="SM00020">
    <property type="entry name" value="Tryp_SPc"/>
    <property type="match status" value="2"/>
</dbReference>
<keyword evidence="6" id="KW-0720">Serine protease</keyword>
<evidence type="ECO:0000256" key="2">
    <source>
        <dbReference type="ARBA" id="ARBA00022729"/>
    </source>
</evidence>
<dbReference type="PROSITE" id="PS00134">
    <property type="entry name" value="TRYPSIN_HIS"/>
    <property type="match status" value="2"/>
</dbReference>
<sequence length="679" mass="72836">MAFWEYPGVVLLLLVTSSPIWLATTVYSAPACGSPMVSSRIVGGTAATNGAWPWQVSLRYQKSHICGGSVISNQWIMTAAHCFQNSLFASQYQVRLGAYQLSLSSPNEIISNVESIIVNSKYNKDTNFADIALVKLTSPITYTKYILPVCLPSTSANFTEGMECWVTGWGTINSSVSLPYPQTLQQVMIPLISRNTCDQMYHNGTKTSSSVTIVPVDQICAGYADGQKDSCQGDSGGPLVCKLQGTWYQVGIVSWGKGCALPNYPGVYTQVAAYQPWLSTYNATTDFLTKADAAASTVSAVTTTYVASTDDMSTMLNVANVNIQANKVTVANANTLFKSSSPTLSISVLLLGSSVLLCWRLTTDHSSLSPTIFVDTSSTRLVCGSPLVSNKIVGGTDAPDGAWPWQVSLRYKGGHICGGSVIATQWILTAAHCFLNSLSPSDYTVRLGAYQLSLISLNEVTYKVDSIIVNSQFVSSGHAGDITLLKLASPMTYTKYILPVCLLSTSDSITEGMECWVTGWGTISSQVNLPYPRTLQQAVTPFISRANCEKMYHIGSQDASNTVKIPADQICAGYAAGKNDSCQGDSGGPLVCKLQGIWYQIGIVSWGEGCAVANRPGVYTLVPAFQSWLSSYNAAENQVNITSAPTTQRADTSSSCSLNKSTFLSGFLLCIWLFAVAKD</sequence>
<evidence type="ECO:0000256" key="5">
    <source>
        <dbReference type="ARBA" id="ARBA00023180"/>
    </source>
</evidence>
<dbReference type="PROSITE" id="PS00135">
    <property type="entry name" value="TRYPSIN_SER"/>
    <property type="match status" value="2"/>
</dbReference>
<feature type="domain" description="Peptidase S1" evidence="8">
    <location>
        <begin position="41"/>
        <end position="283"/>
    </location>
</feature>
<keyword evidence="2 7" id="KW-0732">Signal</keyword>
<dbReference type="InterPro" id="IPR033116">
    <property type="entry name" value="TRYPSIN_SER"/>
</dbReference>
<gene>
    <name evidence="10" type="primary">LOC108703887</name>
</gene>
<dbReference type="InterPro" id="IPR001254">
    <property type="entry name" value="Trypsin_dom"/>
</dbReference>
<evidence type="ECO:0000256" key="4">
    <source>
        <dbReference type="ARBA" id="ARBA00023157"/>
    </source>
</evidence>
<keyword evidence="1 6" id="KW-0645">Protease</keyword>
<dbReference type="PROSITE" id="PS50240">
    <property type="entry name" value="TRYPSIN_DOM"/>
    <property type="match status" value="2"/>
</dbReference>
<dbReference type="Pfam" id="PF00089">
    <property type="entry name" value="Trypsin"/>
    <property type="match status" value="2"/>
</dbReference>
<dbReference type="GO" id="GO:0005886">
    <property type="term" value="C:plasma membrane"/>
    <property type="evidence" value="ECO:0000318"/>
    <property type="project" value="GO_Central"/>
</dbReference>
<feature type="chain" id="PRO_5035199713" evidence="7">
    <location>
        <begin position="24"/>
        <end position="679"/>
    </location>
</feature>
<evidence type="ECO:0000256" key="1">
    <source>
        <dbReference type="ARBA" id="ARBA00022670"/>
    </source>
</evidence>
<dbReference type="PRINTS" id="PR00722">
    <property type="entry name" value="CHYMOTRYPSIN"/>
</dbReference>
<name>A0A8J1LRS9_XENLA</name>
<dbReference type="GO" id="GO:0008236">
    <property type="term" value="F:serine-type peptidase activity"/>
    <property type="evidence" value="ECO:0000318"/>
    <property type="project" value="GO_Central"/>
</dbReference>
<dbReference type="FunFam" id="2.40.10.10:FF:000039">
    <property type="entry name" value="Brain-specific serine protease 4"/>
    <property type="match status" value="2"/>
</dbReference>
<dbReference type="GeneID" id="108703887"/>